<comment type="subcellular location">
    <subcellularLocation>
        <location evidence="2">Membrane</location>
        <topology evidence="2">Multi-pass membrane protein</topology>
    </subcellularLocation>
</comment>
<dbReference type="EC" id="3.4.24.-" evidence="11"/>
<evidence type="ECO:0000256" key="11">
    <source>
        <dbReference type="RuleBase" id="RU362031"/>
    </source>
</evidence>
<keyword evidence="6 11" id="KW-0378">Hydrolase</keyword>
<keyword evidence="8 11" id="KW-1133">Transmembrane helix</keyword>
<evidence type="ECO:0000256" key="2">
    <source>
        <dbReference type="ARBA" id="ARBA00004141"/>
    </source>
</evidence>
<reference evidence="13 14" key="1">
    <citation type="journal article" date="2016" name="Nat. Commun.">
        <title>Thousands of microbial genomes shed light on interconnected biogeochemical processes in an aquifer system.</title>
        <authorList>
            <person name="Anantharaman K."/>
            <person name="Brown C.T."/>
            <person name="Hug L.A."/>
            <person name="Sharon I."/>
            <person name="Castelle C.J."/>
            <person name="Probst A.J."/>
            <person name="Thomas B.C."/>
            <person name="Singh A."/>
            <person name="Wilkins M.J."/>
            <person name="Karaoz U."/>
            <person name="Brodie E.L."/>
            <person name="Williams K.H."/>
            <person name="Hubbard S.S."/>
            <person name="Banfield J.F."/>
        </authorList>
    </citation>
    <scope>NUCLEOTIDE SEQUENCE [LARGE SCALE GENOMIC DNA]</scope>
</reference>
<dbReference type="NCBIfam" id="TIGR00054">
    <property type="entry name" value="RIP metalloprotease RseP"/>
    <property type="match status" value="1"/>
</dbReference>
<dbReference type="GO" id="GO:0046872">
    <property type="term" value="F:metal ion binding"/>
    <property type="evidence" value="ECO:0007669"/>
    <property type="project" value="UniProtKB-KW"/>
</dbReference>
<evidence type="ECO:0000256" key="3">
    <source>
        <dbReference type="ARBA" id="ARBA00007931"/>
    </source>
</evidence>
<keyword evidence="11" id="KW-0479">Metal-binding</keyword>
<comment type="caution">
    <text evidence="13">The sequence shown here is derived from an EMBL/GenBank/DDBJ whole genome shotgun (WGS) entry which is preliminary data.</text>
</comment>
<dbReference type="EMBL" id="MFGA01000018">
    <property type="protein sequence ID" value="OGF20916.1"/>
    <property type="molecule type" value="Genomic_DNA"/>
</dbReference>
<evidence type="ECO:0000256" key="7">
    <source>
        <dbReference type="ARBA" id="ARBA00022833"/>
    </source>
</evidence>
<dbReference type="GO" id="GO:0016020">
    <property type="term" value="C:membrane"/>
    <property type="evidence" value="ECO:0007669"/>
    <property type="project" value="UniProtKB-SubCell"/>
</dbReference>
<evidence type="ECO:0000313" key="14">
    <source>
        <dbReference type="Proteomes" id="UP000177407"/>
    </source>
</evidence>
<proteinExistence type="inferred from homology"/>
<dbReference type="InterPro" id="IPR008915">
    <property type="entry name" value="Peptidase_M50"/>
</dbReference>
<gene>
    <name evidence="13" type="ORF">A2257_01100</name>
</gene>
<dbReference type="Proteomes" id="UP000177407">
    <property type="component" value="Unassembled WGS sequence"/>
</dbReference>
<accession>A0A1F5S2P9</accession>
<dbReference type="InterPro" id="IPR041489">
    <property type="entry name" value="PDZ_6"/>
</dbReference>
<dbReference type="InterPro" id="IPR036034">
    <property type="entry name" value="PDZ_sf"/>
</dbReference>
<dbReference type="CDD" id="cd06163">
    <property type="entry name" value="S2P-M50_PDZ_RseP-like"/>
    <property type="match status" value="1"/>
</dbReference>
<dbReference type="CDD" id="cd23081">
    <property type="entry name" value="cpPDZ_EcRseP-like"/>
    <property type="match status" value="1"/>
</dbReference>
<dbReference type="InterPro" id="IPR004387">
    <property type="entry name" value="Pept_M50_Zn"/>
</dbReference>
<evidence type="ECO:0000256" key="1">
    <source>
        <dbReference type="ARBA" id="ARBA00001947"/>
    </source>
</evidence>
<evidence type="ECO:0000256" key="9">
    <source>
        <dbReference type="ARBA" id="ARBA00023049"/>
    </source>
</evidence>
<organism evidence="13 14">
    <name type="scientific">Candidatus Falkowbacteria bacterium RIFOXYA2_FULL_38_12</name>
    <dbReference type="NCBI Taxonomy" id="1797993"/>
    <lineage>
        <taxon>Bacteria</taxon>
        <taxon>Candidatus Falkowiibacteriota</taxon>
    </lineage>
</organism>
<dbReference type="Gene3D" id="2.30.42.10">
    <property type="match status" value="1"/>
</dbReference>
<dbReference type="SMART" id="SM00228">
    <property type="entry name" value="PDZ"/>
    <property type="match status" value="1"/>
</dbReference>
<dbReference type="GO" id="GO:0006508">
    <property type="term" value="P:proteolysis"/>
    <property type="evidence" value="ECO:0007669"/>
    <property type="project" value="UniProtKB-KW"/>
</dbReference>
<feature type="transmembrane region" description="Helical" evidence="11">
    <location>
        <begin position="333"/>
        <end position="351"/>
    </location>
</feature>
<dbReference type="SUPFAM" id="SSF50156">
    <property type="entry name" value="PDZ domain-like"/>
    <property type="match status" value="1"/>
</dbReference>
<evidence type="ECO:0000256" key="10">
    <source>
        <dbReference type="ARBA" id="ARBA00023136"/>
    </source>
</evidence>
<dbReference type="PANTHER" id="PTHR42837">
    <property type="entry name" value="REGULATOR OF SIGMA-E PROTEASE RSEP"/>
    <property type="match status" value="1"/>
</dbReference>
<evidence type="ECO:0000256" key="5">
    <source>
        <dbReference type="ARBA" id="ARBA00022692"/>
    </source>
</evidence>
<dbReference type="Pfam" id="PF17820">
    <property type="entry name" value="PDZ_6"/>
    <property type="match status" value="1"/>
</dbReference>
<name>A0A1F5S2P9_9BACT</name>
<evidence type="ECO:0000259" key="12">
    <source>
        <dbReference type="PROSITE" id="PS50106"/>
    </source>
</evidence>
<dbReference type="PANTHER" id="PTHR42837:SF2">
    <property type="entry name" value="MEMBRANE METALLOPROTEASE ARASP2, CHLOROPLASTIC-RELATED"/>
    <property type="match status" value="1"/>
</dbReference>
<sequence length="370" mass="40393">MLFTAIVFFCILSILVLVHEFGHFFVARKNGVAVEEFGLGFPPRIFGIKKGETTYSINWIPLGGFCKIKGESEENKVDADSFGSKKIWQRAFILSAGVLMNFVLAAVLLTIGFIVGMPEAINGEDMGSARIKDAKIEIVQILEGSPAGNIGLVPGDAILSIDGQKIEQIAGIQEYIDTKINNPIKITVLREGAELEKEVTPIVLEETGKGGVGIGLLKSGIVSYPWYIAPWKGLEGAVFFTKEIVLAFYDLLKNLIITQKVSVDLSGPVGIAVLTGQVARMGFAYVLQFTALLSLNLAVINFLPFPALDGGRILFLIIEKIRRKPVSQKIENVIHNVGFLLLMCLVVLITYRDIAKFGYGFVGLWNKIVG</sequence>
<comment type="similarity">
    <text evidence="3 11">Belongs to the peptidase M50B family.</text>
</comment>
<evidence type="ECO:0000313" key="13">
    <source>
        <dbReference type="EMBL" id="OGF20916.1"/>
    </source>
</evidence>
<keyword evidence="9 11" id="KW-0482">Metalloprotease</keyword>
<evidence type="ECO:0000256" key="6">
    <source>
        <dbReference type="ARBA" id="ARBA00022801"/>
    </source>
</evidence>
<dbReference type="AlphaFoldDB" id="A0A1F5S2P9"/>
<comment type="cofactor">
    <cofactor evidence="1 11">
        <name>Zn(2+)</name>
        <dbReference type="ChEBI" id="CHEBI:29105"/>
    </cofactor>
</comment>
<keyword evidence="4 13" id="KW-0645">Protease</keyword>
<dbReference type="GO" id="GO:0004222">
    <property type="term" value="F:metalloendopeptidase activity"/>
    <property type="evidence" value="ECO:0007669"/>
    <property type="project" value="InterPro"/>
</dbReference>
<dbReference type="InterPro" id="IPR001478">
    <property type="entry name" value="PDZ"/>
</dbReference>
<dbReference type="Pfam" id="PF02163">
    <property type="entry name" value="Peptidase_M50"/>
    <property type="match status" value="1"/>
</dbReference>
<evidence type="ECO:0000256" key="8">
    <source>
        <dbReference type="ARBA" id="ARBA00022989"/>
    </source>
</evidence>
<keyword evidence="7 11" id="KW-0862">Zinc</keyword>
<feature type="domain" description="PDZ" evidence="12">
    <location>
        <begin position="114"/>
        <end position="169"/>
    </location>
</feature>
<protein>
    <recommendedName>
        <fullName evidence="11">Zinc metalloprotease</fullName>
        <ecNumber evidence="11">3.4.24.-</ecNumber>
    </recommendedName>
</protein>
<feature type="transmembrane region" description="Helical" evidence="11">
    <location>
        <begin position="91"/>
        <end position="115"/>
    </location>
</feature>
<feature type="transmembrane region" description="Helical" evidence="11">
    <location>
        <begin position="6"/>
        <end position="26"/>
    </location>
</feature>
<dbReference type="PROSITE" id="PS50106">
    <property type="entry name" value="PDZ"/>
    <property type="match status" value="1"/>
</dbReference>
<feature type="transmembrane region" description="Helical" evidence="11">
    <location>
        <begin position="283"/>
        <end position="303"/>
    </location>
</feature>
<evidence type="ECO:0000256" key="4">
    <source>
        <dbReference type="ARBA" id="ARBA00022670"/>
    </source>
</evidence>
<keyword evidence="10 11" id="KW-0472">Membrane</keyword>
<keyword evidence="5 11" id="KW-0812">Transmembrane</keyword>